<gene>
    <name evidence="1" type="ORF">GA0070563_102208</name>
</gene>
<dbReference type="EMBL" id="FMCT01000002">
    <property type="protein sequence ID" value="SCE82024.1"/>
    <property type="molecule type" value="Genomic_DNA"/>
</dbReference>
<dbReference type="Proteomes" id="UP000183585">
    <property type="component" value="Unassembled WGS sequence"/>
</dbReference>
<accession>A0A1C4VDC6</accession>
<organism evidence="1 2">
    <name type="scientific">Micromonospora carbonacea</name>
    <dbReference type="NCBI Taxonomy" id="47853"/>
    <lineage>
        <taxon>Bacteria</taxon>
        <taxon>Bacillati</taxon>
        <taxon>Actinomycetota</taxon>
        <taxon>Actinomycetes</taxon>
        <taxon>Micromonosporales</taxon>
        <taxon>Micromonosporaceae</taxon>
        <taxon>Micromonospora</taxon>
    </lineage>
</organism>
<evidence type="ECO:0000313" key="1">
    <source>
        <dbReference type="EMBL" id="SCE82024.1"/>
    </source>
</evidence>
<sequence length="33" mass="3575">MFTANRKGRGVVTFTFVIVYSVRGVVNELVASG</sequence>
<protein>
    <submittedName>
        <fullName evidence="1">Uncharacterized protein</fullName>
    </submittedName>
</protein>
<proteinExistence type="predicted"/>
<name>A0A1C4VDC6_9ACTN</name>
<keyword evidence="2" id="KW-1185">Reference proteome</keyword>
<evidence type="ECO:0000313" key="2">
    <source>
        <dbReference type="Proteomes" id="UP000183585"/>
    </source>
</evidence>
<dbReference type="AlphaFoldDB" id="A0A1C4VDC6"/>
<reference evidence="2" key="1">
    <citation type="submission" date="2016-06" db="EMBL/GenBank/DDBJ databases">
        <authorList>
            <person name="Varghese N."/>
            <person name="Submissions Spin"/>
        </authorList>
    </citation>
    <scope>NUCLEOTIDE SEQUENCE [LARGE SCALE GENOMIC DNA]</scope>
    <source>
        <strain evidence="2">DSM 43168</strain>
    </source>
</reference>